<dbReference type="PANTHER" id="PTHR31351">
    <property type="entry name" value="EXPRESSED PROTEIN"/>
    <property type="match status" value="1"/>
</dbReference>
<dbReference type="GO" id="GO:0010087">
    <property type="term" value="P:phloem or xylem histogenesis"/>
    <property type="evidence" value="ECO:0007669"/>
    <property type="project" value="TreeGrafter"/>
</dbReference>
<dbReference type="AlphaFoldDB" id="A0A9E7EP27"/>
<dbReference type="Proteomes" id="UP001055439">
    <property type="component" value="Chromosome 10"/>
</dbReference>
<keyword evidence="1" id="KW-0472">Membrane</keyword>
<dbReference type="InterPro" id="IPR013666">
    <property type="entry name" value="PH_pln"/>
</dbReference>
<feature type="transmembrane region" description="Helical" evidence="1">
    <location>
        <begin position="522"/>
        <end position="543"/>
    </location>
</feature>
<dbReference type="PANTHER" id="PTHR31351:SF30">
    <property type="entry name" value="VAN3-BINDING PROTEIN-LIKE"/>
    <property type="match status" value="1"/>
</dbReference>
<name>A0A9E7EP27_9LILI</name>
<protein>
    <submittedName>
        <fullName evidence="4">Plant pleckstrin region</fullName>
    </submittedName>
</protein>
<feature type="domain" description="Pleckstrin-like plant" evidence="3">
    <location>
        <begin position="461"/>
        <end position="535"/>
    </location>
</feature>
<evidence type="ECO:0000313" key="5">
    <source>
        <dbReference type="Proteomes" id="UP001055439"/>
    </source>
</evidence>
<evidence type="ECO:0000259" key="3">
    <source>
        <dbReference type="Pfam" id="PF08458"/>
    </source>
</evidence>
<proteinExistence type="predicted"/>
<dbReference type="GO" id="GO:0010305">
    <property type="term" value="P:leaf vascular tissue pattern formation"/>
    <property type="evidence" value="ECO:0007669"/>
    <property type="project" value="TreeGrafter"/>
</dbReference>
<organism evidence="4 5">
    <name type="scientific">Musa troglodytarum</name>
    <name type="common">fe'i banana</name>
    <dbReference type="NCBI Taxonomy" id="320322"/>
    <lineage>
        <taxon>Eukaryota</taxon>
        <taxon>Viridiplantae</taxon>
        <taxon>Streptophyta</taxon>
        <taxon>Embryophyta</taxon>
        <taxon>Tracheophyta</taxon>
        <taxon>Spermatophyta</taxon>
        <taxon>Magnoliopsida</taxon>
        <taxon>Liliopsida</taxon>
        <taxon>Zingiberales</taxon>
        <taxon>Musaceae</taxon>
        <taxon>Musa</taxon>
    </lineage>
</organism>
<dbReference type="InterPro" id="IPR040269">
    <property type="entry name" value="VAB"/>
</dbReference>
<feature type="domain" description="VAN3-binding protein-like auxin canalisation" evidence="2">
    <location>
        <begin position="316"/>
        <end position="446"/>
    </location>
</feature>
<evidence type="ECO:0000259" key="2">
    <source>
        <dbReference type="Pfam" id="PF05703"/>
    </source>
</evidence>
<sequence>MAPMCSWAISRWGRPTSSPRSMHDKLSGLSDNFPRLADAPTSPFLSVPPKDPFRIVDWIGTQRNLLEYPPPLFVLEAARIPLIYQFKFTSTRFSVLLNLVLSLRKRSLRKELRSETPHCVKQKGKDHGDTEDIFCQSEVKNMKCSALCNSRFKWSKMERARRGVKFESVSFSRHLSVPFFTNDKIVAFEERGAIEACKEKSQLSTFYCPVEVPKSPVEAMDFLSRTWSPSSSDFFQMLLSNGREHDKELEEKQTEESDVHFDEDGRLRLEQVLTLLSPGNLVQSAVGKHKQLHTSWMKVGEIKAWLGGELFSSLSRGCRKRRKERLRLHVAQVHAALSVTRLAAAISGIMANSRLEPRDSEGMSTMYMGGESDEKISAVVASAAALVATVCAEAAESAGAHRECVASAISTGLATKTCADMATLTATAATCLRGAATLERRAAASRHVSQDQSILARGAQLPVRMPEGRVHLRSVYIFLKHYRLTVRLTKKYMRGVISTYKEYRIFHAMEDLKGSFSKDAHGFYLITLGTTGGAIQCFPFLYVGRRADHFT</sequence>
<reference evidence="4" key="1">
    <citation type="submission" date="2022-05" db="EMBL/GenBank/DDBJ databases">
        <title>The Musa troglodytarum L. genome provides insights into the mechanism of non-climacteric behaviour and enrichment of carotenoids.</title>
        <authorList>
            <person name="Wang J."/>
        </authorList>
    </citation>
    <scope>NUCLEOTIDE SEQUENCE</scope>
    <source>
        <tissue evidence="4">Leaf</tissue>
    </source>
</reference>
<keyword evidence="1" id="KW-0812">Transmembrane</keyword>
<evidence type="ECO:0000256" key="1">
    <source>
        <dbReference type="SAM" id="Phobius"/>
    </source>
</evidence>
<dbReference type="EMBL" id="CP097503">
    <property type="protein sequence ID" value="URD80135.1"/>
    <property type="molecule type" value="Genomic_DNA"/>
</dbReference>
<dbReference type="GO" id="GO:0009734">
    <property type="term" value="P:auxin-activated signaling pathway"/>
    <property type="evidence" value="ECO:0007669"/>
    <property type="project" value="TreeGrafter"/>
</dbReference>
<keyword evidence="5" id="KW-1185">Reference proteome</keyword>
<gene>
    <name evidence="4" type="ORF">MUK42_05618</name>
</gene>
<dbReference type="Pfam" id="PF08458">
    <property type="entry name" value="PH_2"/>
    <property type="match status" value="1"/>
</dbReference>
<keyword evidence="1" id="KW-1133">Transmembrane helix</keyword>
<accession>A0A9E7EP27</accession>
<dbReference type="InterPro" id="IPR008546">
    <property type="entry name" value="VAN3-bd-like_auxin_canal"/>
</dbReference>
<dbReference type="OrthoDB" id="684573at2759"/>
<dbReference type="Pfam" id="PF05703">
    <property type="entry name" value="Auxin_canalis"/>
    <property type="match status" value="1"/>
</dbReference>
<evidence type="ECO:0000313" key="4">
    <source>
        <dbReference type="EMBL" id="URD80135.1"/>
    </source>
</evidence>